<sequence>MLLASTKLVCDGVCVCVYMQVCDCMPVCVYTRTFHTQWSSCSLSVQRTFT</sequence>
<evidence type="ECO:0000313" key="1">
    <source>
        <dbReference type="EMBL" id="JAH23279.1"/>
    </source>
</evidence>
<organism evidence="1">
    <name type="scientific">Anguilla anguilla</name>
    <name type="common">European freshwater eel</name>
    <name type="synonym">Muraena anguilla</name>
    <dbReference type="NCBI Taxonomy" id="7936"/>
    <lineage>
        <taxon>Eukaryota</taxon>
        <taxon>Metazoa</taxon>
        <taxon>Chordata</taxon>
        <taxon>Craniata</taxon>
        <taxon>Vertebrata</taxon>
        <taxon>Euteleostomi</taxon>
        <taxon>Actinopterygii</taxon>
        <taxon>Neopterygii</taxon>
        <taxon>Teleostei</taxon>
        <taxon>Anguilliformes</taxon>
        <taxon>Anguillidae</taxon>
        <taxon>Anguilla</taxon>
    </lineage>
</organism>
<dbReference type="EMBL" id="GBXM01085298">
    <property type="protein sequence ID" value="JAH23279.1"/>
    <property type="molecule type" value="Transcribed_RNA"/>
</dbReference>
<dbReference type="AlphaFoldDB" id="A0A0E9R2F2"/>
<protein>
    <submittedName>
        <fullName evidence="1">Uncharacterized protein</fullName>
    </submittedName>
</protein>
<accession>A0A0E9R2F2</accession>
<reference evidence="1" key="2">
    <citation type="journal article" date="2015" name="Fish Shellfish Immunol.">
        <title>Early steps in the European eel (Anguilla anguilla)-Vibrio vulnificus interaction in the gills: Role of the RtxA13 toxin.</title>
        <authorList>
            <person name="Callol A."/>
            <person name="Pajuelo D."/>
            <person name="Ebbesson L."/>
            <person name="Teles M."/>
            <person name="MacKenzie S."/>
            <person name="Amaro C."/>
        </authorList>
    </citation>
    <scope>NUCLEOTIDE SEQUENCE</scope>
</reference>
<reference evidence="1" key="1">
    <citation type="submission" date="2014-11" db="EMBL/GenBank/DDBJ databases">
        <authorList>
            <person name="Amaro Gonzalez C."/>
        </authorList>
    </citation>
    <scope>NUCLEOTIDE SEQUENCE</scope>
</reference>
<proteinExistence type="predicted"/>
<name>A0A0E9R2F2_ANGAN</name>